<accession>A0A8H3ACX1</accession>
<dbReference type="NCBIfam" id="TIGR00234">
    <property type="entry name" value="tyrS"/>
    <property type="match status" value="1"/>
</dbReference>
<evidence type="ECO:0000256" key="4">
    <source>
        <dbReference type="ARBA" id="ARBA00022598"/>
    </source>
</evidence>
<keyword evidence="8 11" id="KW-0030">Aminoacyl-tRNA synthetase</keyword>
<dbReference type="GO" id="GO:0005829">
    <property type="term" value="C:cytosol"/>
    <property type="evidence" value="ECO:0007669"/>
    <property type="project" value="TreeGrafter"/>
</dbReference>
<dbReference type="Pfam" id="PF00579">
    <property type="entry name" value="tRNA-synt_1b"/>
    <property type="match status" value="1"/>
</dbReference>
<keyword evidence="6 11" id="KW-0067">ATP-binding</keyword>
<name>A0A8H3ACX1_9AGAM</name>
<dbReference type="SUPFAM" id="SSF55174">
    <property type="entry name" value="Alpha-L RNA-binding motif"/>
    <property type="match status" value="1"/>
</dbReference>
<dbReference type="InterPro" id="IPR036986">
    <property type="entry name" value="S4_RNA-bd_sf"/>
</dbReference>
<feature type="domain" description="Glucose-methanol-choline oxidoreductase C-terminal" evidence="12">
    <location>
        <begin position="845"/>
        <end position="963"/>
    </location>
</feature>
<dbReference type="Pfam" id="PF05199">
    <property type="entry name" value="GMC_oxred_C"/>
    <property type="match status" value="1"/>
</dbReference>
<proteinExistence type="inferred from homology"/>
<dbReference type="Gene3D" id="1.10.240.10">
    <property type="entry name" value="Tyrosyl-Transfer RNA Synthetase"/>
    <property type="match status" value="1"/>
</dbReference>
<dbReference type="GO" id="GO:0005524">
    <property type="term" value="F:ATP binding"/>
    <property type="evidence" value="ECO:0007669"/>
    <property type="project" value="UniProtKB-KW"/>
</dbReference>
<comment type="catalytic activity">
    <reaction evidence="9 11">
        <text>tRNA(Tyr) + L-tyrosine + ATP = L-tyrosyl-tRNA(Tyr) + AMP + diphosphate + H(+)</text>
        <dbReference type="Rhea" id="RHEA:10220"/>
        <dbReference type="Rhea" id="RHEA-COMP:9706"/>
        <dbReference type="Rhea" id="RHEA-COMP:9707"/>
        <dbReference type="ChEBI" id="CHEBI:15378"/>
        <dbReference type="ChEBI" id="CHEBI:30616"/>
        <dbReference type="ChEBI" id="CHEBI:33019"/>
        <dbReference type="ChEBI" id="CHEBI:58315"/>
        <dbReference type="ChEBI" id="CHEBI:78442"/>
        <dbReference type="ChEBI" id="CHEBI:78536"/>
        <dbReference type="ChEBI" id="CHEBI:456215"/>
        <dbReference type="EC" id="6.1.1.1"/>
    </reaction>
</comment>
<evidence type="ECO:0000313" key="14">
    <source>
        <dbReference type="Proteomes" id="UP000663826"/>
    </source>
</evidence>
<protein>
    <recommendedName>
        <fullName evidence="11">Tyrosine--tRNA ligase</fullName>
        <ecNumber evidence="11">6.1.1.1</ecNumber>
    </recommendedName>
    <alternativeName>
        <fullName evidence="11">Tyrosyl-tRNA synthetase</fullName>
    </alternativeName>
</protein>
<dbReference type="InterPro" id="IPR014729">
    <property type="entry name" value="Rossmann-like_a/b/a_fold"/>
</dbReference>
<dbReference type="SUPFAM" id="SSF54373">
    <property type="entry name" value="FAD-linked reductases, C-terminal domain"/>
    <property type="match status" value="1"/>
</dbReference>
<dbReference type="PROSITE" id="PS50889">
    <property type="entry name" value="S4"/>
    <property type="match status" value="1"/>
</dbReference>
<evidence type="ECO:0000256" key="10">
    <source>
        <dbReference type="PROSITE-ProRule" id="PRU00182"/>
    </source>
</evidence>
<comment type="subunit">
    <text evidence="3">Homotetramer.</text>
</comment>
<evidence type="ECO:0000256" key="5">
    <source>
        <dbReference type="ARBA" id="ARBA00022741"/>
    </source>
</evidence>
<dbReference type="InterPro" id="IPR002305">
    <property type="entry name" value="aa-tRNA-synth_Ic"/>
</dbReference>
<dbReference type="AlphaFoldDB" id="A0A8H3ACX1"/>
<evidence type="ECO:0000256" key="2">
    <source>
        <dbReference type="ARBA" id="ARBA00001974"/>
    </source>
</evidence>
<keyword evidence="5 11" id="KW-0547">Nucleotide-binding</keyword>
<evidence type="ECO:0000256" key="3">
    <source>
        <dbReference type="ARBA" id="ARBA00011881"/>
    </source>
</evidence>
<keyword evidence="7 11" id="KW-0648">Protein biosynthesis</keyword>
<comment type="cofactor">
    <cofactor evidence="2">
        <name>FAD</name>
        <dbReference type="ChEBI" id="CHEBI:57692"/>
    </cofactor>
</comment>
<dbReference type="GO" id="GO:0006437">
    <property type="term" value="P:tyrosyl-tRNA aminoacylation"/>
    <property type="evidence" value="ECO:0007669"/>
    <property type="project" value="InterPro"/>
</dbReference>
<dbReference type="GO" id="GO:0050660">
    <property type="term" value="F:flavin adenine dinucleotide binding"/>
    <property type="evidence" value="ECO:0007669"/>
    <property type="project" value="InterPro"/>
</dbReference>
<dbReference type="Gene3D" id="3.50.50.60">
    <property type="entry name" value="FAD/NAD(P)-binding domain"/>
    <property type="match status" value="2"/>
</dbReference>
<evidence type="ECO:0000256" key="6">
    <source>
        <dbReference type="ARBA" id="ARBA00022840"/>
    </source>
</evidence>
<dbReference type="SUPFAM" id="SSF51905">
    <property type="entry name" value="FAD/NAD(P)-binding domain"/>
    <property type="match status" value="1"/>
</dbReference>
<organism evidence="13 14">
    <name type="scientific">Rhizoctonia solani</name>
    <dbReference type="NCBI Taxonomy" id="456999"/>
    <lineage>
        <taxon>Eukaryota</taxon>
        <taxon>Fungi</taxon>
        <taxon>Dikarya</taxon>
        <taxon>Basidiomycota</taxon>
        <taxon>Agaricomycotina</taxon>
        <taxon>Agaricomycetes</taxon>
        <taxon>Cantharellales</taxon>
        <taxon>Ceratobasidiaceae</taxon>
        <taxon>Rhizoctonia</taxon>
    </lineage>
</organism>
<dbReference type="CDD" id="cd00165">
    <property type="entry name" value="S4"/>
    <property type="match status" value="1"/>
</dbReference>
<dbReference type="SUPFAM" id="SSF52374">
    <property type="entry name" value="Nucleotidylyl transferase"/>
    <property type="match status" value="1"/>
</dbReference>
<keyword evidence="4 11" id="KW-0436">Ligase</keyword>
<evidence type="ECO:0000256" key="11">
    <source>
        <dbReference type="RuleBase" id="RU361234"/>
    </source>
</evidence>
<dbReference type="PANTHER" id="PTHR11766:SF0">
    <property type="entry name" value="TYROSINE--TRNA LIGASE, MITOCHONDRIAL"/>
    <property type="match status" value="1"/>
</dbReference>
<dbReference type="PANTHER" id="PTHR11766">
    <property type="entry name" value="TYROSYL-TRNA SYNTHETASE"/>
    <property type="match status" value="1"/>
</dbReference>
<dbReference type="InterPro" id="IPR024088">
    <property type="entry name" value="Tyr-tRNA-ligase_bac-type"/>
</dbReference>
<reference evidence="13" key="1">
    <citation type="submission" date="2021-01" db="EMBL/GenBank/DDBJ databases">
        <authorList>
            <person name="Kaushik A."/>
        </authorList>
    </citation>
    <scope>NUCLEOTIDE SEQUENCE</scope>
    <source>
        <strain evidence="13">AG1-1B</strain>
    </source>
</reference>
<dbReference type="Gene3D" id="3.40.50.620">
    <property type="entry name" value="HUPs"/>
    <property type="match status" value="1"/>
</dbReference>
<dbReference type="CDD" id="cd00805">
    <property type="entry name" value="TyrRS_core"/>
    <property type="match status" value="1"/>
</dbReference>
<dbReference type="PRINTS" id="PR01040">
    <property type="entry name" value="TRNASYNTHTYR"/>
</dbReference>
<evidence type="ECO:0000256" key="8">
    <source>
        <dbReference type="ARBA" id="ARBA00023146"/>
    </source>
</evidence>
<dbReference type="Proteomes" id="UP000663826">
    <property type="component" value="Unassembled WGS sequence"/>
</dbReference>
<keyword evidence="10" id="KW-0694">RNA-binding</keyword>
<evidence type="ECO:0000256" key="9">
    <source>
        <dbReference type="ARBA" id="ARBA00048248"/>
    </source>
</evidence>
<dbReference type="EC" id="6.1.1.1" evidence="11"/>
<dbReference type="InterPro" id="IPR007867">
    <property type="entry name" value="GMC_OxRtase_C"/>
</dbReference>
<dbReference type="InterPro" id="IPR002307">
    <property type="entry name" value="Tyr-tRNA-ligase"/>
</dbReference>
<dbReference type="InterPro" id="IPR012814">
    <property type="entry name" value="P2OX"/>
</dbReference>
<gene>
    <name evidence="13" type="ORF">RDB_LOCUS47464</name>
</gene>
<dbReference type="GO" id="GO:0050233">
    <property type="term" value="F:pyranose oxidase activity"/>
    <property type="evidence" value="ECO:0007669"/>
    <property type="project" value="UniProtKB-EC"/>
</dbReference>
<comment type="catalytic activity">
    <reaction evidence="1">
        <text>D-glucose + O2 = 2-dehydro-D-glucose + H2O2</text>
        <dbReference type="Rhea" id="RHEA:10552"/>
        <dbReference type="ChEBI" id="CHEBI:4167"/>
        <dbReference type="ChEBI" id="CHEBI:15379"/>
        <dbReference type="ChEBI" id="CHEBI:16240"/>
        <dbReference type="ChEBI" id="CHEBI:16609"/>
        <dbReference type="EC" id="1.1.3.10"/>
    </reaction>
</comment>
<evidence type="ECO:0000313" key="13">
    <source>
        <dbReference type="EMBL" id="CAE6419417.1"/>
    </source>
</evidence>
<dbReference type="Gene3D" id="3.10.290.10">
    <property type="entry name" value="RNA-binding S4 domain"/>
    <property type="match status" value="1"/>
</dbReference>
<comment type="similarity">
    <text evidence="11">Belongs to the class-I aminoacyl-tRNA synthetase family.</text>
</comment>
<sequence>MVTFMGVLHFHIRGHQVLPLVGGATGAVGDPGGRTTERTLVSKDTINGNKHKLAVQLERFFRHGVDRAAKYLDINPEIPTSPDILDNLTWISNLTLLDFLRDVGKYAKVNVMISRDSVKSRLESSQGISFTEFSYQLLQAYDYFHLYTNYGCRLQIGGADQWGNIIAGIDLIKRRYTPQEGEGEQSEPAYGLTIPLLTTPSGEKFGKSAGNAVWLDSNMTPVLDFYQYFVRQPDESVDRLLRIFTFIPLAQIGEIISKHREDPGKRYAQRTLAYEATSLVHGETLAHQAQAASRVLYESDIQSASLSIFEDALKGDRRLMVLPSNKILTTPIANILVEGGLVKSKGQVDTLAKQGGLQLNGSKESNPRRVLRPDDFVNGEVVVDRLPAMSGTKNDPRPIEGIDVFIAGSGPIGCTFARKILDNSKKSDLKVWMVDVGSQDNPVIGRHHKNSIKYQKDIDAFVNVIKGALQTVSVPPADTYMATLGAEAWSPGEKQLVSAFYNPKQKPSFNLPGCAITRTIGGMATHWTCACPVPHREERKNSPLPQDELLKLIEEAGTLLNVNLNEYDDSVRHTLVREILKKEYPGQIENHDVVTNLPLAVKRNKKNPAYVTWSGSDTVLGKYSGRNEEDEESEISMNYQKDPRFTLQPEHKLIGFVREGSPTMPGDSPKVDYDRLRDGTGDIKLAYVKDVKRNEYLLIPAKYFVVACGAIGTPQVLWNSGFGIHDEKPTETPELPALGHYLTEQSISFCQVVLKREFIDKIEESPYLTDKLKAKCKEHHQNFGDDPIRIPFADPEPQVTMPYTAETPWHTQIHRDAFSYGDVGPRADPRLIVDLRFFGKQEAKESNFVTFSDKHTDIYGMPQATFNVTRSTQDSRDDQRMMLKMCEVAGKLGPFLPGSYPQFMAPGLALHITGTTRLGVNKEDSVANEFSQVHGHKNLFVGGNGVIPDSTACNPTRTSVAYAIKSSNHIASLLSA</sequence>
<dbReference type="InterPro" id="IPR036188">
    <property type="entry name" value="FAD/NAD-bd_sf"/>
</dbReference>
<evidence type="ECO:0000259" key="12">
    <source>
        <dbReference type="Pfam" id="PF05199"/>
    </source>
</evidence>
<dbReference type="GO" id="GO:0005739">
    <property type="term" value="C:mitochondrion"/>
    <property type="evidence" value="ECO:0007669"/>
    <property type="project" value="TreeGrafter"/>
</dbReference>
<evidence type="ECO:0000256" key="1">
    <source>
        <dbReference type="ARBA" id="ARBA00000827"/>
    </source>
</evidence>
<comment type="caution">
    <text evidence="13">The sequence shown here is derived from an EMBL/GenBank/DDBJ whole genome shotgun (WGS) entry which is preliminary data.</text>
</comment>
<evidence type="ECO:0000256" key="7">
    <source>
        <dbReference type="ARBA" id="ARBA00022917"/>
    </source>
</evidence>
<dbReference type="GO" id="GO:0003723">
    <property type="term" value="F:RNA binding"/>
    <property type="evidence" value="ECO:0007669"/>
    <property type="project" value="UniProtKB-KW"/>
</dbReference>
<dbReference type="NCBIfam" id="TIGR02462">
    <property type="entry name" value="pyranose_ox"/>
    <property type="match status" value="1"/>
</dbReference>
<dbReference type="EMBL" id="CAJMWQ010000977">
    <property type="protein sequence ID" value="CAE6419417.1"/>
    <property type="molecule type" value="Genomic_DNA"/>
</dbReference>
<dbReference type="GO" id="GO:0004831">
    <property type="term" value="F:tyrosine-tRNA ligase activity"/>
    <property type="evidence" value="ECO:0007669"/>
    <property type="project" value="UniProtKB-EC"/>
</dbReference>
<dbReference type="FunFam" id="1.10.240.10:FF:000001">
    <property type="entry name" value="Tyrosine--tRNA ligase"/>
    <property type="match status" value="1"/>
</dbReference>